<gene>
    <name evidence="4" type="ORF">B0H15DRAFT_491252</name>
</gene>
<dbReference type="SUPFAM" id="SSF53474">
    <property type="entry name" value="alpha/beta-Hydrolases"/>
    <property type="match status" value="1"/>
</dbReference>
<dbReference type="Gene3D" id="3.40.50.1820">
    <property type="entry name" value="alpha/beta hydrolase"/>
    <property type="match status" value="1"/>
</dbReference>
<dbReference type="PANTHER" id="PTHR48081:SF31">
    <property type="entry name" value="STERYL ACETYL HYDROLASE MUG81-RELATED"/>
    <property type="match status" value="1"/>
</dbReference>
<protein>
    <submittedName>
        <fullName evidence="4">Alpha/Beta hydrolase protein</fullName>
    </submittedName>
</protein>
<dbReference type="Proteomes" id="UP001222325">
    <property type="component" value="Unassembled WGS sequence"/>
</dbReference>
<dbReference type="Pfam" id="PF07859">
    <property type="entry name" value="Abhydrolase_3"/>
    <property type="match status" value="1"/>
</dbReference>
<feature type="domain" description="Alpha/beta hydrolase fold-3" evidence="3">
    <location>
        <begin position="117"/>
        <end position="340"/>
    </location>
</feature>
<dbReference type="AlphaFoldDB" id="A0AAD6TZX9"/>
<reference evidence="4" key="1">
    <citation type="submission" date="2023-03" db="EMBL/GenBank/DDBJ databases">
        <title>Massive genome expansion in bonnet fungi (Mycena s.s.) driven by repeated elements and novel gene families across ecological guilds.</title>
        <authorList>
            <consortium name="Lawrence Berkeley National Laboratory"/>
            <person name="Harder C.B."/>
            <person name="Miyauchi S."/>
            <person name="Viragh M."/>
            <person name="Kuo A."/>
            <person name="Thoen E."/>
            <person name="Andreopoulos B."/>
            <person name="Lu D."/>
            <person name="Skrede I."/>
            <person name="Drula E."/>
            <person name="Henrissat B."/>
            <person name="Morin E."/>
            <person name="Kohler A."/>
            <person name="Barry K."/>
            <person name="LaButti K."/>
            <person name="Morin E."/>
            <person name="Salamov A."/>
            <person name="Lipzen A."/>
            <person name="Mereny Z."/>
            <person name="Hegedus B."/>
            <person name="Baldrian P."/>
            <person name="Stursova M."/>
            <person name="Weitz H."/>
            <person name="Taylor A."/>
            <person name="Grigoriev I.V."/>
            <person name="Nagy L.G."/>
            <person name="Martin F."/>
            <person name="Kauserud H."/>
        </authorList>
    </citation>
    <scope>NUCLEOTIDE SEQUENCE</scope>
    <source>
        <strain evidence="4">CBHHK173m</strain>
    </source>
</reference>
<dbReference type="PANTHER" id="PTHR48081">
    <property type="entry name" value="AB HYDROLASE SUPERFAMILY PROTEIN C4A8.06C"/>
    <property type="match status" value="1"/>
</dbReference>
<evidence type="ECO:0000313" key="4">
    <source>
        <dbReference type="EMBL" id="KAJ7079981.1"/>
    </source>
</evidence>
<feature type="transmembrane region" description="Helical" evidence="2">
    <location>
        <begin position="20"/>
        <end position="44"/>
    </location>
</feature>
<sequence length="374" mass="40525">MSSQAKAKAKYGEVRWTESLGIVATLLTLPAVLLWSLATTAYAAHNKARSLKRIAGDSAQRHVLGTLNVAQMQHMAGTTLSSYEKWAARNRLPTEIDELGRDARLLWIGPKRLGRVLLFVHGGAFLLPAADFALSFCRYLQLQLEKQDIDVGLAVLNYSLVPSAVFPTPLDQARLALEFLLAAGVQPQNLQLAGDSAGANLIVQLLSHALHPLPPALGVPEFAPPAPPRLRGALLISPWASLTADSASHAANDGRDMLRRATLAEWGRVVRADVPPEHRAFMEAARAPDAWFAGVERLVERVLVTAGGAECLRDDIVAFGEALKRHHARAELVVQPDGLHEDPMLDFVLNEKKVGSLTPLLVEWLAAGFSAETM</sequence>
<name>A0AAD6TZX9_9AGAR</name>
<keyword evidence="2" id="KW-1133">Transmembrane helix</keyword>
<comment type="caution">
    <text evidence="4">The sequence shown here is derived from an EMBL/GenBank/DDBJ whole genome shotgun (WGS) entry which is preliminary data.</text>
</comment>
<dbReference type="InterPro" id="IPR013094">
    <property type="entry name" value="AB_hydrolase_3"/>
</dbReference>
<keyword evidence="2" id="KW-0812">Transmembrane</keyword>
<dbReference type="InterPro" id="IPR050300">
    <property type="entry name" value="GDXG_lipolytic_enzyme"/>
</dbReference>
<accession>A0AAD6TZX9</accession>
<dbReference type="InterPro" id="IPR029058">
    <property type="entry name" value="AB_hydrolase_fold"/>
</dbReference>
<evidence type="ECO:0000313" key="5">
    <source>
        <dbReference type="Proteomes" id="UP001222325"/>
    </source>
</evidence>
<organism evidence="4 5">
    <name type="scientific">Mycena belliarum</name>
    <dbReference type="NCBI Taxonomy" id="1033014"/>
    <lineage>
        <taxon>Eukaryota</taxon>
        <taxon>Fungi</taxon>
        <taxon>Dikarya</taxon>
        <taxon>Basidiomycota</taxon>
        <taxon>Agaricomycotina</taxon>
        <taxon>Agaricomycetes</taxon>
        <taxon>Agaricomycetidae</taxon>
        <taxon>Agaricales</taxon>
        <taxon>Marasmiineae</taxon>
        <taxon>Mycenaceae</taxon>
        <taxon>Mycena</taxon>
    </lineage>
</organism>
<dbReference type="EMBL" id="JARJCN010000057">
    <property type="protein sequence ID" value="KAJ7079981.1"/>
    <property type="molecule type" value="Genomic_DNA"/>
</dbReference>
<proteinExistence type="predicted"/>
<keyword evidence="2" id="KW-0472">Membrane</keyword>
<evidence type="ECO:0000259" key="3">
    <source>
        <dbReference type="Pfam" id="PF07859"/>
    </source>
</evidence>
<evidence type="ECO:0000256" key="1">
    <source>
        <dbReference type="ARBA" id="ARBA00022801"/>
    </source>
</evidence>
<evidence type="ECO:0000256" key="2">
    <source>
        <dbReference type="SAM" id="Phobius"/>
    </source>
</evidence>
<keyword evidence="1 4" id="KW-0378">Hydrolase</keyword>
<keyword evidence="5" id="KW-1185">Reference proteome</keyword>
<dbReference type="GO" id="GO:0016787">
    <property type="term" value="F:hydrolase activity"/>
    <property type="evidence" value="ECO:0007669"/>
    <property type="project" value="UniProtKB-KW"/>
</dbReference>